<evidence type="ECO:0000256" key="2">
    <source>
        <dbReference type="ARBA" id="ARBA00022552"/>
    </source>
</evidence>
<comment type="caution">
    <text evidence="5">The sequence shown here is derived from an EMBL/GenBank/DDBJ whole genome shotgun (WGS) entry which is preliminary data.</text>
</comment>
<feature type="region of interest" description="Disordered" evidence="4">
    <location>
        <begin position="364"/>
        <end position="414"/>
    </location>
</feature>
<evidence type="ECO:0000256" key="1">
    <source>
        <dbReference type="ARBA" id="ARBA00022490"/>
    </source>
</evidence>
<dbReference type="EMBL" id="JABMIG020000042">
    <property type="protein sequence ID" value="KAL3798984.1"/>
    <property type="molecule type" value="Genomic_DNA"/>
</dbReference>
<evidence type="ECO:0008006" key="7">
    <source>
        <dbReference type="Google" id="ProtNLM"/>
    </source>
</evidence>
<keyword evidence="2" id="KW-0698">rRNA processing</keyword>
<evidence type="ECO:0000256" key="4">
    <source>
        <dbReference type="SAM" id="MobiDB-lite"/>
    </source>
</evidence>
<reference evidence="5 6" key="1">
    <citation type="journal article" date="2020" name="G3 (Bethesda)">
        <title>Improved Reference Genome for Cyclotella cryptica CCMP332, a Model for Cell Wall Morphogenesis, Salinity Adaptation, and Lipid Production in Diatoms (Bacillariophyta).</title>
        <authorList>
            <person name="Roberts W.R."/>
            <person name="Downey K.M."/>
            <person name="Ruck E.C."/>
            <person name="Traller J.C."/>
            <person name="Alverson A.J."/>
        </authorList>
    </citation>
    <scope>NUCLEOTIDE SEQUENCE [LARGE SCALE GENOMIC DNA]</scope>
    <source>
        <strain evidence="5 6">CCMP332</strain>
    </source>
</reference>
<proteinExistence type="inferred from homology"/>
<keyword evidence="1" id="KW-0963">Cytoplasm</keyword>
<keyword evidence="6" id="KW-1185">Reference proteome</keyword>
<accession>A0ABD3QEX8</accession>
<feature type="compositionally biased region" description="Basic and acidic residues" evidence="4">
    <location>
        <begin position="383"/>
        <end position="414"/>
    </location>
</feature>
<dbReference type="Proteomes" id="UP001516023">
    <property type="component" value="Unassembled WGS sequence"/>
</dbReference>
<evidence type="ECO:0000313" key="6">
    <source>
        <dbReference type="Proteomes" id="UP001516023"/>
    </source>
</evidence>
<protein>
    <recommendedName>
        <fullName evidence="7">Ribosomal RNA small subunit methyltransferase G</fullName>
    </recommendedName>
</protein>
<dbReference type="GO" id="GO:0006364">
    <property type="term" value="P:rRNA processing"/>
    <property type="evidence" value="ECO:0007669"/>
    <property type="project" value="UniProtKB-KW"/>
</dbReference>
<sequence>MAYFCQARTRNVLALTSSWTPPKRHFGTNSARASGHSSLPFIVGDASSARHPRLGDRYLEQSRLQTSASSSYSTRLFSSPLNIDSNANAIEVDPYSDEARQNLSKLYDSLSTTSTSDVLTEVIDTDVDKAHKSLLKLTEQVLQWNQRLNLVSRKDCTASVVYHRHVLPSVALLPLIVPLLVQEREQQQYDDDSNEKKQTLNVVDVGTGGGFPGLPLALLLPRVQFTLVDSVQKKLVAVSEMASELDISNVRIYCGRVEEMYASSDGRREHYKQYDIVLGRSVTALPRFCAWVSDLLKCNEKEEGRLIYIIGGDLEEVVQSHIQSDTPIDSLLKREAGTSDKRALVFSAQSVQEIAKESGEKVNIVRNGGGQGRQKNQGSPVKSEGKKLAKGEWSKKRNDVKKERGYDDFKRYEF</sequence>
<dbReference type="AlphaFoldDB" id="A0ABD3QEX8"/>
<gene>
    <name evidence="5" type="ORF">HJC23_005123</name>
</gene>
<dbReference type="InterPro" id="IPR029063">
    <property type="entry name" value="SAM-dependent_MTases_sf"/>
</dbReference>
<name>A0ABD3QEX8_9STRA</name>
<dbReference type="Pfam" id="PF02527">
    <property type="entry name" value="GidB"/>
    <property type="match status" value="1"/>
</dbReference>
<dbReference type="HAMAP" id="MF_00074">
    <property type="entry name" value="16SrRNA_methyltr_G"/>
    <property type="match status" value="1"/>
</dbReference>
<dbReference type="Gene3D" id="3.40.50.150">
    <property type="entry name" value="Vaccinia Virus protein VP39"/>
    <property type="match status" value="1"/>
</dbReference>
<dbReference type="GO" id="GO:0016740">
    <property type="term" value="F:transferase activity"/>
    <property type="evidence" value="ECO:0007669"/>
    <property type="project" value="UniProtKB-KW"/>
</dbReference>
<dbReference type="SUPFAM" id="SSF53335">
    <property type="entry name" value="S-adenosyl-L-methionine-dependent methyltransferases"/>
    <property type="match status" value="1"/>
</dbReference>
<evidence type="ECO:0000313" key="5">
    <source>
        <dbReference type="EMBL" id="KAL3798984.1"/>
    </source>
</evidence>
<organism evidence="5 6">
    <name type="scientific">Cyclotella cryptica</name>
    <dbReference type="NCBI Taxonomy" id="29204"/>
    <lineage>
        <taxon>Eukaryota</taxon>
        <taxon>Sar</taxon>
        <taxon>Stramenopiles</taxon>
        <taxon>Ochrophyta</taxon>
        <taxon>Bacillariophyta</taxon>
        <taxon>Coscinodiscophyceae</taxon>
        <taxon>Thalassiosirophycidae</taxon>
        <taxon>Stephanodiscales</taxon>
        <taxon>Stephanodiscaceae</taxon>
        <taxon>Cyclotella</taxon>
    </lineage>
</organism>
<evidence type="ECO:0000256" key="3">
    <source>
        <dbReference type="ARBA" id="ARBA00022679"/>
    </source>
</evidence>
<dbReference type="PANTHER" id="PTHR31760:SF0">
    <property type="entry name" value="S-ADENOSYL-L-METHIONINE-DEPENDENT METHYLTRANSFERASES SUPERFAMILY PROTEIN"/>
    <property type="match status" value="1"/>
</dbReference>
<dbReference type="InterPro" id="IPR003682">
    <property type="entry name" value="rRNA_ssu_MeTfrase_G"/>
</dbReference>
<keyword evidence="3" id="KW-0808">Transferase</keyword>
<dbReference type="PANTHER" id="PTHR31760">
    <property type="entry name" value="S-ADENOSYL-L-METHIONINE-DEPENDENT METHYLTRANSFERASES SUPERFAMILY PROTEIN"/>
    <property type="match status" value="1"/>
</dbReference>